<dbReference type="AlphaFoldDB" id="A0A3N4LG05"/>
<reference evidence="1 2" key="1">
    <citation type="journal article" date="2018" name="Nat. Ecol. Evol.">
        <title>Pezizomycetes genomes reveal the molecular basis of ectomycorrhizal truffle lifestyle.</title>
        <authorList>
            <person name="Murat C."/>
            <person name="Payen T."/>
            <person name="Noel B."/>
            <person name="Kuo A."/>
            <person name="Morin E."/>
            <person name="Chen J."/>
            <person name="Kohler A."/>
            <person name="Krizsan K."/>
            <person name="Balestrini R."/>
            <person name="Da Silva C."/>
            <person name="Montanini B."/>
            <person name="Hainaut M."/>
            <person name="Levati E."/>
            <person name="Barry K.W."/>
            <person name="Belfiori B."/>
            <person name="Cichocki N."/>
            <person name="Clum A."/>
            <person name="Dockter R.B."/>
            <person name="Fauchery L."/>
            <person name="Guy J."/>
            <person name="Iotti M."/>
            <person name="Le Tacon F."/>
            <person name="Lindquist E.A."/>
            <person name="Lipzen A."/>
            <person name="Malagnac F."/>
            <person name="Mello A."/>
            <person name="Molinier V."/>
            <person name="Miyauchi S."/>
            <person name="Poulain J."/>
            <person name="Riccioni C."/>
            <person name="Rubini A."/>
            <person name="Sitrit Y."/>
            <person name="Splivallo R."/>
            <person name="Traeger S."/>
            <person name="Wang M."/>
            <person name="Zifcakova L."/>
            <person name="Wipf D."/>
            <person name="Zambonelli A."/>
            <person name="Paolocci F."/>
            <person name="Nowrousian M."/>
            <person name="Ottonello S."/>
            <person name="Baldrian P."/>
            <person name="Spatafora J.W."/>
            <person name="Henrissat B."/>
            <person name="Nagy L.G."/>
            <person name="Aury J.M."/>
            <person name="Wincker P."/>
            <person name="Grigoriev I.V."/>
            <person name="Bonfante P."/>
            <person name="Martin F.M."/>
        </authorList>
    </citation>
    <scope>NUCLEOTIDE SEQUENCE [LARGE SCALE GENOMIC DNA]</scope>
    <source>
        <strain evidence="1 2">ATCC MYA-4762</strain>
    </source>
</reference>
<name>A0A3N4LG05_9PEZI</name>
<dbReference type="Proteomes" id="UP000267821">
    <property type="component" value="Unassembled WGS sequence"/>
</dbReference>
<organism evidence="1 2">
    <name type="scientific">Terfezia boudieri ATCC MYA-4762</name>
    <dbReference type="NCBI Taxonomy" id="1051890"/>
    <lineage>
        <taxon>Eukaryota</taxon>
        <taxon>Fungi</taxon>
        <taxon>Dikarya</taxon>
        <taxon>Ascomycota</taxon>
        <taxon>Pezizomycotina</taxon>
        <taxon>Pezizomycetes</taxon>
        <taxon>Pezizales</taxon>
        <taxon>Pezizaceae</taxon>
        <taxon>Terfezia</taxon>
    </lineage>
</organism>
<evidence type="ECO:0000313" key="1">
    <source>
        <dbReference type="EMBL" id="RPB21824.1"/>
    </source>
</evidence>
<accession>A0A3N4LG05</accession>
<dbReference type="OrthoDB" id="5304412at2759"/>
<evidence type="ECO:0000313" key="2">
    <source>
        <dbReference type="Proteomes" id="UP000267821"/>
    </source>
</evidence>
<gene>
    <name evidence="1" type="ORF">L211DRAFT_407427</name>
</gene>
<proteinExistence type="predicted"/>
<protein>
    <submittedName>
        <fullName evidence="1">Uncharacterized protein</fullName>
    </submittedName>
</protein>
<dbReference type="InParanoid" id="A0A3N4LG05"/>
<sequence>MFDPAGPIQQWLSDDGILRFDVSVALSPHVSPRTRRNRRYRRHKSSLARRIQHNLKLIRERKEGLQDALVPAKKLWSTWTAEAGFTALLIAYPVLECLAKYLHQSDFRSLSYSSKTMYSVIQQICGKKSSKIVNRLTCRGFHKARCHFSKCRIPVCTDCAYPLYLRLSSRAAYALRGKTVYMRSGQTGGLHTLTLTCAPCWSEMYRDWEAKGLLSKQWPHELFAARWGHGNRFSTNTEAETRLVAWSLRKTGPLTLGGAMDGLRLMD</sequence>
<dbReference type="EMBL" id="ML121556">
    <property type="protein sequence ID" value="RPB21824.1"/>
    <property type="molecule type" value="Genomic_DNA"/>
</dbReference>
<keyword evidence="2" id="KW-1185">Reference proteome</keyword>